<dbReference type="EMBL" id="CP022048">
    <property type="protein sequence ID" value="ASE38905.1"/>
    <property type="molecule type" value="Genomic_DNA"/>
</dbReference>
<dbReference type="InterPro" id="IPR011206">
    <property type="entry name" value="Citrate_lyase_beta/mcl1/mcl2"/>
</dbReference>
<evidence type="ECO:0000256" key="5">
    <source>
        <dbReference type="PIRSR" id="PIRSR015582-1"/>
    </source>
</evidence>
<keyword evidence="3 6" id="KW-0479">Metal-binding</keyword>
<dbReference type="Proteomes" id="UP000197050">
    <property type="component" value="Chromosome"/>
</dbReference>
<dbReference type="SUPFAM" id="SSF51621">
    <property type="entry name" value="Phosphoenolpyruvate/pyruvate domain"/>
    <property type="match status" value="1"/>
</dbReference>
<dbReference type="Gene3D" id="3.20.20.60">
    <property type="entry name" value="Phosphoenolpyruvate-binding domains"/>
    <property type="match status" value="1"/>
</dbReference>
<reference evidence="9" key="1">
    <citation type="submission" date="2017-06" db="EMBL/GenBank/DDBJ databases">
        <title>FDA dAtabase for Regulatory Grade micrObial Sequences (FDA-ARGOS): Supporting development and validation of Infectious Disease Dx tests.</title>
        <authorList>
            <person name="Minogue T."/>
            <person name="Wolcott M."/>
            <person name="Wasieloski L."/>
            <person name="Aguilar W."/>
            <person name="Moore D."/>
            <person name="Tallon L."/>
            <person name="Sadzewicz L."/>
            <person name="Sengamalay N."/>
            <person name="Ott S."/>
            <person name="Godinez A."/>
            <person name="Nagaraj S."/>
            <person name="Nadendla S."/>
            <person name="Geyer C."/>
            <person name="Sichtig H."/>
        </authorList>
    </citation>
    <scope>NUCLEOTIDE SEQUENCE [LARGE SCALE GENOMIC DNA]</scope>
    <source>
        <strain evidence="9">FDAARGOS_289</strain>
    </source>
</reference>
<feature type="domain" description="HpcH/HpaI aldolase/citrate lyase" evidence="7">
    <location>
        <begin position="5"/>
        <end position="233"/>
    </location>
</feature>
<feature type="binding site" evidence="5">
    <location>
        <position position="68"/>
    </location>
    <ligand>
        <name>substrate</name>
    </ligand>
</feature>
<keyword evidence="4 6" id="KW-0460">Magnesium</keyword>
<evidence type="ECO:0000256" key="2">
    <source>
        <dbReference type="ARBA" id="ARBA00005568"/>
    </source>
</evidence>
<feature type="binding site" evidence="6">
    <location>
        <position position="160"/>
    </location>
    <ligand>
        <name>Mg(2+)</name>
        <dbReference type="ChEBI" id="CHEBI:18420"/>
    </ligand>
</feature>
<dbReference type="InterPro" id="IPR005000">
    <property type="entry name" value="Aldolase/citrate-lyase_domain"/>
</dbReference>
<dbReference type="KEGG" id="bvc:CEP68_04995"/>
<dbReference type="PIRSF" id="PIRSF015582">
    <property type="entry name" value="Cit_lyase_B"/>
    <property type="match status" value="1"/>
</dbReference>
<accession>A0A1Z3U6M5</accession>
<feature type="binding site" evidence="6">
    <location>
        <position position="132"/>
    </location>
    <ligand>
        <name>Mg(2+)</name>
        <dbReference type="ChEBI" id="CHEBI:18420"/>
    </ligand>
</feature>
<evidence type="ECO:0000256" key="6">
    <source>
        <dbReference type="PIRSR" id="PIRSR015582-2"/>
    </source>
</evidence>
<evidence type="ECO:0000256" key="4">
    <source>
        <dbReference type="ARBA" id="ARBA00022842"/>
    </source>
</evidence>
<comment type="cofactor">
    <cofactor evidence="1">
        <name>Mg(2+)</name>
        <dbReference type="ChEBI" id="CHEBI:18420"/>
    </cofactor>
</comment>
<dbReference type="GO" id="GO:0006107">
    <property type="term" value="P:oxaloacetate metabolic process"/>
    <property type="evidence" value="ECO:0007669"/>
    <property type="project" value="TreeGrafter"/>
</dbReference>
<dbReference type="GeneID" id="34015421"/>
<dbReference type="PANTHER" id="PTHR32308:SF0">
    <property type="entry name" value="HPCH_HPAI ALDOLASE_CITRATE LYASE DOMAIN-CONTAINING PROTEIN"/>
    <property type="match status" value="1"/>
</dbReference>
<evidence type="ECO:0000313" key="8">
    <source>
        <dbReference type="EMBL" id="ASE38905.1"/>
    </source>
</evidence>
<dbReference type="Pfam" id="PF03328">
    <property type="entry name" value="HpcH_HpaI"/>
    <property type="match status" value="1"/>
</dbReference>
<keyword evidence="8" id="KW-0456">Lyase</keyword>
<comment type="similarity">
    <text evidence="2">Belongs to the HpcH/HpaI aldolase family.</text>
</comment>
<organism evidence="8 9">
    <name type="scientific">Brevundimonas vesicularis</name>
    <name type="common">Pseudomonas vesicularis</name>
    <dbReference type="NCBI Taxonomy" id="41276"/>
    <lineage>
        <taxon>Bacteria</taxon>
        <taxon>Pseudomonadati</taxon>
        <taxon>Pseudomonadota</taxon>
        <taxon>Alphaproteobacteria</taxon>
        <taxon>Caulobacterales</taxon>
        <taxon>Caulobacteraceae</taxon>
        <taxon>Brevundimonas</taxon>
    </lineage>
</organism>
<dbReference type="GO" id="GO:0016829">
    <property type="term" value="F:lyase activity"/>
    <property type="evidence" value="ECO:0007669"/>
    <property type="project" value="UniProtKB-KW"/>
</dbReference>
<dbReference type="GO" id="GO:0000287">
    <property type="term" value="F:magnesium ion binding"/>
    <property type="evidence" value="ECO:0007669"/>
    <property type="project" value="TreeGrafter"/>
</dbReference>
<dbReference type="RefSeq" id="WP_088582373.1">
    <property type="nucleotide sequence ID" value="NZ_CP022048.2"/>
</dbReference>
<dbReference type="AlphaFoldDB" id="A0A1Z3U6M5"/>
<evidence type="ECO:0000256" key="1">
    <source>
        <dbReference type="ARBA" id="ARBA00001946"/>
    </source>
</evidence>
<feature type="binding site" evidence="5">
    <location>
        <position position="132"/>
    </location>
    <ligand>
        <name>substrate</name>
    </ligand>
</feature>
<name>A0A1Z3U6M5_BREVE</name>
<protein>
    <submittedName>
        <fullName evidence="8">CoA ester lyase</fullName>
    </submittedName>
</protein>
<proteinExistence type="inferred from homology"/>
<dbReference type="InterPro" id="IPR040442">
    <property type="entry name" value="Pyrv_kinase-like_dom_sf"/>
</dbReference>
<evidence type="ECO:0000259" key="7">
    <source>
        <dbReference type="Pfam" id="PF03328"/>
    </source>
</evidence>
<evidence type="ECO:0000256" key="3">
    <source>
        <dbReference type="ARBA" id="ARBA00022723"/>
    </source>
</evidence>
<sequence>MTLLRSFLFIPGDSDKKLGKVEGCGADAVILDLEDAVAPANKALARDKVSAFLKATPRGARDLQFWVRINPLDTALALDDLAAVVAGAPDGLMLPKANGPDDVRTLSHHLDALEAVFGVERGSIRILPVATETAIAPFRLGDYATAGLDRLAGLTWGAEDLATAVTASTNLGQDGQWALTYRMVRSLTLLAAHAAGVQAIDTLYVDFRDDDGLAASSRAARAEGFSGRIAIHPAQVAGINTAFSPSDEEIAHARRIVETFAAAGDAGTVGIDGKMYDIPHLKQARQTLALAEQRAG</sequence>
<dbReference type="PANTHER" id="PTHR32308">
    <property type="entry name" value="LYASE BETA SUBUNIT, PUTATIVE (AFU_ORTHOLOGUE AFUA_4G13030)-RELATED"/>
    <property type="match status" value="1"/>
</dbReference>
<evidence type="ECO:0000313" key="9">
    <source>
        <dbReference type="Proteomes" id="UP000197050"/>
    </source>
</evidence>
<gene>
    <name evidence="8" type="ORF">CEP68_04995</name>
</gene>
<dbReference type="InterPro" id="IPR015813">
    <property type="entry name" value="Pyrv/PenolPyrv_kinase-like_dom"/>
</dbReference>